<feature type="domain" description="Glycosyltransferase GT-D fold" evidence="2">
    <location>
        <begin position="351"/>
        <end position="574"/>
    </location>
</feature>
<gene>
    <name evidence="5" type="ORF">IV38_GL001921</name>
    <name evidence="6" type="ORF">IV40_GL001916</name>
</gene>
<dbReference type="Pfam" id="PF08759">
    <property type="entry name" value="GT-D"/>
    <property type="match status" value="1"/>
</dbReference>
<evidence type="ECO:0000313" key="6">
    <source>
        <dbReference type="EMBL" id="KRN30327.1"/>
    </source>
</evidence>
<evidence type="ECO:0000259" key="3">
    <source>
        <dbReference type="Pfam" id="PF26334"/>
    </source>
</evidence>
<dbReference type="Proteomes" id="UP000051751">
    <property type="component" value="Unassembled WGS sequence"/>
</dbReference>
<dbReference type="NCBIfam" id="TIGR03728">
    <property type="entry name" value="glyco_access_1"/>
    <property type="match status" value="1"/>
</dbReference>
<evidence type="ECO:0000313" key="8">
    <source>
        <dbReference type="Proteomes" id="UP000051751"/>
    </source>
</evidence>
<dbReference type="InterPro" id="IPR014869">
    <property type="entry name" value="GT-D"/>
</dbReference>
<protein>
    <submittedName>
        <fullName evidence="5">Uncharacterized protein</fullName>
    </submittedName>
</protein>
<evidence type="ECO:0000256" key="1">
    <source>
        <dbReference type="ARBA" id="ARBA00022679"/>
    </source>
</evidence>
<dbReference type="Pfam" id="PF26337">
    <property type="entry name" value="Gtf3_C"/>
    <property type="match status" value="1"/>
</dbReference>
<sequence length="596" mass="67343">MLQDEDSGLSKSRDDFAEIAHETGYQYVDIRRYERGQESYAALGARIDGLTASVMPNDLFVYQYPSEIDAQFEVSFIEHVAYRQTKLVILVRDYHSLHYGYNPGFDEVRLFNLAKALIVPSERMRTKLRADGVNTPIVLQYVGDFRTARNMNQKLSERSVVVLDAAAQTNILTAWQQKTPLIGVGRHEKKLNLPANVNNIQTQSVRESIQKMPLFIGLVLEKNEYAKYRSSYAAAAFLALGMPIIVWEQSALAGFIKINHLGWTLKSVKDVDGLLKSLSDTTIHEYQERVQSFAQLLRNGYFTRQALVAIEKMVTDIGVKKPVERADTIGNMHVLSIPDTCDYLRKHHASIARFGDGEVDIMHGKSIPMQVYDENLAQKLKKLLAYQSDDKLVIGLPDVFGDISKYRKPAHDFWLRRRNDHQQLFAGIDTSGFYGNAFISRPYFDLIDHNQAVHNFDQLKKIWAGRDILIVEGSNTRSGEGNDLFKGAKSIQRIIGPQRDAYGKIAQIEAAIEKYGQHKLILLMLGPTAKAIVGDLALKGYWLVDIGHIDPEYELFKAGATTKIKAPHKHTAEFNYDVEDLLDDPAFNAQVIADFS</sequence>
<feature type="domain" description="Glucosyltransferase 3-like C-terminal" evidence="4">
    <location>
        <begin position="167"/>
        <end position="309"/>
    </location>
</feature>
<dbReference type="Pfam" id="PF26334">
    <property type="entry name" value="Gtf3_N"/>
    <property type="match status" value="1"/>
</dbReference>
<dbReference type="EMBL" id="JQAT01000006">
    <property type="protein sequence ID" value="KRN27708.1"/>
    <property type="molecule type" value="Genomic_DNA"/>
</dbReference>
<dbReference type="Proteomes" id="UP000051645">
    <property type="component" value="Unassembled WGS sequence"/>
</dbReference>
<dbReference type="PATRIC" id="fig|81857.3.peg.1946"/>
<dbReference type="STRING" id="81857.IV38_GL001921"/>
<dbReference type="InterPro" id="IPR058591">
    <property type="entry name" value="Gtf3_N"/>
</dbReference>
<evidence type="ECO:0000259" key="2">
    <source>
        <dbReference type="Pfam" id="PF08759"/>
    </source>
</evidence>
<keyword evidence="1" id="KW-0808">Transferase</keyword>
<dbReference type="InterPro" id="IPR058592">
    <property type="entry name" value="Gtf3_C"/>
</dbReference>
<evidence type="ECO:0000259" key="4">
    <source>
        <dbReference type="Pfam" id="PF26337"/>
    </source>
</evidence>
<name>A0A0R2FRL9_9LACO</name>
<feature type="domain" description="Glucosyltransferase 3-like N-terminal" evidence="3">
    <location>
        <begin position="3"/>
        <end position="140"/>
    </location>
</feature>
<organism evidence="5 8">
    <name type="scientific">Lactobacillus selangorensis</name>
    <dbReference type="NCBI Taxonomy" id="81857"/>
    <lineage>
        <taxon>Bacteria</taxon>
        <taxon>Bacillati</taxon>
        <taxon>Bacillota</taxon>
        <taxon>Bacilli</taxon>
        <taxon>Lactobacillales</taxon>
        <taxon>Lactobacillaceae</taxon>
        <taxon>Lactobacillus</taxon>
    </lineage>
</organism>
<dbReference type="Gene3D" id="3.40.50.2000">
    <property type="entry name" value="Glycogen Phosphorylase B"/>
    <property type="match status" value="2"/>
</dbReference>
<comment type="caution">
    <text evidence="5">The sequence shown here is derived from an EMBL/GenBank/DDBJ whole genome shotgun (WGS) entry which is preliminary data.</text>
</comment>
<reference evidence="7 8" key="1">
    <citation type="journal article" date="2015" name="Genome Announc.">
        <title>Expanding the biotechnology potential of lactobacilli through comparative genomics of 213 strains and associated genera.</title>
        <authorList>
            <person name="Sun Z."/>
            <person name="Harris H.M."/>
            <person name="McCann A."/>
            <person name="Guo C."/>
            <person name="Argimon S."/>
            <person name="Zhang W."/>
            <person name="Yang X."/>
            <person name="Jeffery I.B."/>
            <person name="Cooney J.C."/>
            <person name="Kagawa T.F."/>
            <person name="Liu W."/>
            <person name="Song Y."/>
            <person name="Salvetti E."/>
            <person name="Wrobel A."/>
            <person name="Rasinkangas P."/>
            <person name="Parkhill J."/>
            <person name="Rea M.C."/>
            <person name="O'Sullivan O."/>
            <person name="Ritari J."/>
            <person name="Douillard F.P."/>
            <person name="Paul Ross R."/>
            <person name="Yang R."/>
            <person name="Briner A.E."/>
            <person name="Felis G.E."/>
            <person name="de Vos W.M."/>
            <person name="Barrangou R."/>
            <person name="Klaenhammer T.R."/>
            <person name="Caufield P.W."/>
            <person name="Cui Y."/>
            <person name="Zhang H."/>
            <person name="O'Toole P.W."/>
        </authorList>
    </citation>
    <scope>NUCLEOTIDE SEQUENCE [LARGE SCALE GENOMIC DNA]</scope>
    <source>
        <strain evidence="5 8">ATCC BAA-66</strain>
        <strain evidence="6 7">DSM 13344</strain>
    </source>
</reference>
<evidence type="ECO:0000313" key="5">
    <source>
        <dbReference type="EMBL" id="KRN27708.1"/>
    </source>
</evidence>
<evidence type="ECO:0000313" key="7">
    <source>
        <dbReference type="Proteomes" id="UP000051645"/>
    </source>
</evidence>
<keyword evidence="7" id="KW-1185">Reference proteome</keyword>
<accession>A0A0R2FRL9</accession>
<dbReference type="AlphaFoldDB" id="A0A0R2FRL9"/>
<dbReference type="EMBL" id="JQAZ01000007">
    <property type="protein sequence ID" value="KRN30327.1"/>
    <property type="molecule type" value="Genomic_DNA"/>
</dbReference>
<proteinExistence type="predicted"/>